<accession>A0A7I8C2X8</accession>
<keyword evidence="2 3" id="KW-0732">Signal</keyword>
<dbReference type="Proteomes" id="UP000510888">
    <property type="component" value="Plasmid PPGU16_p3"/>
</dbReference>
<dbReference type="CDD" id="cd06911">
    <property type="entry name" value="VirB9_CagX_TrbG"/>
    <property type="match status" value="1"/>
</dbReference>
<dbReference type="RefSeq" id="WP_180727771.1">
    <property type="nucleotide sequence ID" value="NZ_AP023178.1"/>
</dbReference>
<evidence type="ECO:0000256" key="2">
    <source>
        <dbReference type="ARBA" id="ARBA00022729"/>
    </source>
</evidence>
<proteinExistence type="inferred from homology"/>
<gene>
    <name evidence="4" type="primary">virB9</name>
    <name evidence="4" type="ORF">PPGU16_84840</name>
</gene>
<dbReference type="Pfam" id="PF03524">
    <property type="entry name" value="CagX"/>
    <property type="match status" value="1"/>
</dbReference>
<keyword evidence="5" id="KW-1185">Reference proteome</keyword>
<reference evidence="4 5" key="1">
    <citation type="journal article" date="2020" name="Genes (Basel)">
        <title>Genomic Comparison of Insect Gut Symbionts from Divergent Burkholderia Subclades.</title>
        <authorList>
            <person name="Takeshita K."/>
            <person name="Kikuchi Y."/>
        </authorList>
    </citation>
    <scope>NUCLEOTIDE SEQUENCE [LARGE SCALE GENOMIC DNA]</scope>
    <source>
        <strain evidence="4 5">PGU16</strain>
        <plasmid evidence="4 5">PPGU16_p3</plasmid>
    </source>
</reference>
<dbReference type="InterPro" id="IPR010258">
    <property type="entry name" value="Conjugal_tfr_TrbG/VirB9/CagX"/>
</dbReference>
<evidence type="ECO:0000256" key="1">
    <source>
        <dbReference type="ARBA" id="ARBA00006135"/>
    </source>
</evidence>
<evidence type="ECO:0000313" key="4">
    <source>
        <dbReference type="EMBL" id="BCF95417.1"/>
    </source>
</evidence>
<feature type="signal peptide" evidence="3">
    <location>
        <begin position="1"/>
        <end position="23"/>
    </location>
</feature>
<evidence type="ECO:0000256" key="3">
    <source>
        <dbReference type="SAM" id="SignalP"/>
    </source>
</evidence>
<name>A0A7I8C2X8_9BURK</name>
<keyword evidence="4" id="KW-0614">Plasmid</keyword>
<dbReference type="EMBL" id="AP023178">
    <property type="protein sequence ID" value="BCF95417.1"/>
    <property type="molecule type" value="Genomic_DNA"/>
</dbReference>
<sequence length="281" mass="30775">MRRIASALLGVASLLATATPAFALYKPQPCGNDPHVQCAVYDPNEVYQITTVAGRATLVVLEPGEKIVDNGFGMGDGKAWTASINPKGILIKPKETKPDTNLMIVTNVRNYTFSLVTAKDDKVPTTWVLSFDYPDSRERAVDDDDKKRSADRAAIKALKVSGPTAPEKNTAYFMRGDTDLAPTAAWDDGRFTYFEYATTRMLPAGIYRRLPDGSEATVEFNMDGDTMVVHETGTLFRLRTGNSVLDIRNDGYNPDRPYNAAGTTVPGTVRVLKEGGERVKQ</sequence>
<dbReference type="InterPro" id="IPR033645">
    <property type="entry name" value="VirB9/CagX/TrbG_C"/>
</dbReference>
<evidence type="ECO:0000313" key="5">
    <source>
        <dbReference type="Proteomes" id="UP000510888"/>
    </source>
</evidence>
<organism evidence="4 5">
    <name type="scientific">Paraburkholderia largidicola</name>
    <dbReference type="NCBI Taxonomy" id="3014751"/>
    <lineage>
        <taxon>Bacteria</taxon>
        <taxon>Pseudomonadati</taxon>
        <taxon>Pseudomonadota</taxon>
        <taxon>Betaproteobacteria</taxon>
        <taxon>Burkholderiales</taxon>
        <taxon>Burkholderiaceae</taxon>
        <taxon>Paraburkholderia</taxon>
    </lineage>
</organism>
<dbReference type="Gene3D" id="2.60.40.2500">
    <property type="match status" value="1"/>
</dbReference>
<geneLocation type="plasmid" evidence="4 5">
    <name>PPGU16_p3</name>
</geneLocation>
<feature type="chain" id="PRO_5029600625" evidence="3">
    <location>
        <begin position="24"/>
        <end position="281"/>
    </location>
</feature>
<comment type="similarity">
    <text evidence="1">Belongs to the TrbG/VirB9 family.</text>
</comment>
<dbReference type="AlphaFoldDB" id="A0A7I8C2X8"/>
<dbReference type="KEGG" id="plad:PPGU16_84840"/>
<dbReference type="InterPro" id="IPR038161">
    <property type="entry name" value="VirB9/CagX/TrbG_C_sf"/>
</dbReference>
<protein>
    <submittedName>
        <fullName evidence="4">P-type conjugative transfer protein VirB9</fullName>
    </submittedName>
</protein>